<gene>
    <name evidence="1" type="ORF">S01H4_50114</name>
</gene>
<reference evidence="1" key="1">
    <citation type="journal article" date="2014" name="Front. Microbiol.">
        <title>High frequency of phylogenetically diverse reductive dehalogenase-homologous genes in deep subseafloor sedimentary metagenomes.</title>
        <authorList>
            <person name="Kawai M."/>
            <person name="Futagami T."/>
            <person name="Toyoda A."/>
            <person name="Takaki Y."/>
            <person name="Nishi S."/>
            <person name="Hori S."/>
            <person name="Arai W."/>
            <person name="Tsubouchi T."/>
            <person name="Morono Y."/>
            <person name="Uchiyama I."/>
            <person name="Ito T."/>
            <person name="Fujiyama A."/>
            <person name="Inagaki F."/>
            <person name="Takami H."/>
        </authorList>
    </citation>
    <scope>NUCLEOTIDE SEQUENCE</scope>
    <source>
        <strain evidence="1">Expedition CK06-06</strain>
    </source>
</reference>
<dbReference type="EMBL" id="BART01028420">
    <property type="protein sequence ID" value="GAG90381.1"/>
    <property type="molecule type" value="Genomic_DNA"/>
</dbReference>
<accession>X1D1J8</accession>
<dbReference type="AlphaFoldDB" id="X1D1J8"/>
<comment type="caution">
    <text evidence="1">The sequence shown here is derived from an EMBL/GenBank/DDBJ whole genome shotgun (WGS) entry which is preliminary data.</text>
</comment>
<organism evidence="1">
    <name type="scientific">marine sediment metagenome</name>
    <dbReference type="NCBI Taxonomy" id="412755"/>
    <lineage>
        <taxon>unclassified sequences</taxon>
        <taxon>metagenomes</taxon>
        <taxon>ecological metagenomes</taxon>
    </lineage>
</organism>
<name>X1D1J8_9ZZZZ</name>
<evidence type="ECO:0000313" key="1">
    <source>
        <dbReference type="EMBL" id="GAG90381.1"/>
    </source>
</evidence>
<sequence>MGLEIEFMQKQEKLKKKIEKNDEIYKFYMELWSFTLNSYKLMLIFVPISYEIGMER</sequence>
<proteinExistence type="predicted"/>
<protein>
    <submittedName>
        <fullName evidence="1">Uncharacterized protein</fullName>
    </submittedName>
</protein>